<organism evidence="2 3">
    <name type="scientific">Strongylus vulgaris</name>
    <name type="common">Blood worm</name>
    <dbReference type="NCBI Taxonomy" id="40348"/>
    <lineage>
        <taxon>Eukaryota</taxon>
        <taxon>Metazoa</taxon>
        <taxon>Ecdysozoa</taxon>
        <taxon>Nematoda</taxon>
        <taxon>Chromadorea</taxon>
        <taxon>Rhabditida</taxon>
        <taxon>Rhabditina</taxon>
        <taxon>Rhabditomorpha</taxon>
        <taxon>Strongyloidea</taxon>
        <taxon>Strongylidae</taxon>
        <taxon>Strongylus</taxon>
    </lineage>
</organism>
<reference evidence="2 3" key="1">
    <citation type="submission" date="2018-11" db="EMBL/GenBank/DDBJ databases">
        <authorList>
            <consortium name="Pathogen Informatics"/>
        </authorList>
    </citation>
    <scope>NUCLEOTIDE SEQUENCE [LARGE SCALE GENOMIC DNA]</scope>
</reference>
<feature type="region of interest" description="Disordered" evidence="1">
    <location>
        <begin position="24"/>
        <end position="62"/>
    </location>
</feature>
<evidence type="ECO:0000256" key="1">
    <source>
        <dbReference type="SAM" id="MobiDB-lite"/>
    </source>
</evidence>
<feature type="compositionally biased region" description="Polar residues" evidence="1">
    <location>
        <begin position="44"/>
        <end position="56"/>
    </location>
</feature>
<dbReference type="Proteomes" id="UP000270094">
    <property type="component" value="Unassembled WGS sequence"/>
</dbReference>
<name>A0A3P7J4Q3_STRVU</name>
<dbReference type="AlphaFoldDB" id="A0A3P7J4Q3"/>
<protein>
    <submittedName>
        <fullName evidence="2">Uncharacterized protein</fullName>
    </submittedName>
</protein>
<evidence type="ECO:0000313" key="3">
    <source>
        <dbReference type="Proteomes" id="UP000270094"/>
    </source>
</evidence>
<sequence length="62" mass="6679">MTAKNPRKIQSLDYSKYPNLHISDAGPNSDAVGPSFVATHQPAAWTTPTPSVNKRISGTAER</sequence>
<evidence type="ECO:0000313" key="2">
    <source>
        <dbReference type="EMBL" id="VDM71357.1"/>
    </source>
</evidence>
<keyword evidence="3" id="KW-1185">Reference proteome</keyword>
<feature type="non-terminal residue" evidence="2">
    <location>
        <position position="62"/>
    </location>
</feature>
<accession>A0A3P7J4Q3</accession>
<gene>
    <name evidence="2" type="ORF">SVUK_LOCUS6355</name>
</gene>
<proteinExistence type="predicted"/>
<dbReference type="EMBL" id="UYYB01020051">
    <property type="protein sequence ID" value="VDM71357.1"/>
    <property type="molecule type" value="Genomic_DNA"/>
</dbReference>